<dbReference type="OMA" id="NTEYFPN"/>
<keyword evidence="2" id="KW-0812">Transmembrane</keyword>
<dbReference type="RefSeq" id="XP_004990765.1">
    <property type="nucleotide sequence ID" value="XM_004990708.1"/>
</dbReference>
<evidence type="ECO:0000256" key="2">
    <source>
        <dbReference type="SAM" id="Phobius"/>
    </source>
</evidence>
<dbReference type="AlphaFoldDB" id="F2UJX2"/>
<accession>F2UJX2</accession>
<feature type="transmembrane region" description="Helical" evidence="2">
    <location>
        <begin position="252"/>
        <end position="270"/>
    </location>
</feature>
<dbReference type="EMBL" id="GL832977">
    <property type="protein sequence ID" value="EGD77421.1"/>
    <property type="molecule type" value="Genomic_DNA"/>
</dbReference>
<dbReference type="eggNOG" id="KOG3609">
    <property type="taxonomic scope" value="Eukaryota"/>
</dbReference>
<evidence type="ECO:0000256" key="1">
    <source>
        <dbReference type="ARBA" id="ARBA00022737"/>
    </source>
</evidence>
<dbReference type="InterPro" id="IPR024862">
    <property type="entry name" value="TRPV"/>
</dbReference>
<keyword evidence="2" id="KW-0472">Membrane</keyword>
<dbReference type="Gene3D" id="1.20.5.170">
    <property type="match status" value="1"/>
</dbReference>
<protein>
    <recommendedName>
        <fullName evidence="5">Ion transport domain-containing protein</fullName>
    </recommendedName>
</protein>
<dbReference type="GeneID" id="16071323"/>
<keyword evidence="1" id="KW-0677">Repeat</keyword>
<gene>
    <name evidence="3" type="ORF">PTSG_08519</name>
</gene>
<dbReference type="PANTHER" id="PTHR10582:SF2">
    <property type="entry name" value="INACTIVE"/>
    <property type="match status" value="1"/>
</dbReference>
<dbReference type="KEGG" id="sre:PTSG_08519"/>
<dbReference type="PANTHER" id="PTHR10582">
    <property type="entry name" value="TRANSIENT RECEPTOR POTENTIAL ION CHANNEL PROTEIN"/>
    <property type="match status" value="1"/>
</dbReference>
<evidence type="ECO:0008006" key="5">
    <source>
        <dbReference type="Google" id="ProtNLM"/>
    </source>
</evidence>
<keyword evidence="4" id="KW-1185">Reference proteome</keyword>
<feature type="transmembrane region" description="Helical" evidence="2">
    <location>
        <begin position="205"/>
        <end position="226"/>
    </location>
</feature>
<sequence length="533" mass="58169">MAKKMMEGVVCVDFVEQPSMLNTAIMRSKDVNVVQTITAFFVATARSTETRGDAGRMLSKPFLNIPRLGPAFTADVTLLTKHFPSIASAFLDSLGLVRTRVGAPAEIQLPSSRMIVMGANTLNINRNLWADMRESGELAKLEDANSAASLVEARVVPLPRAAGFLNDGSSLLETLVDTGDAELFGSFIVRAVIQYKWQTSGLRQFLWEAAWYMLSVALITALTFVFNTSGKNVAQLLGAADNSSNSNNGSDVVSVMIMLVLGVLAGVDMVQEPFQSTGPLVRMILAICFDMRYFLLVLGISIVAGWTSFRLLLLNDNTLPVEGLGDPANGLLLMFNLLLLADFDLDTFDGDYVVLLRILFVISMVLVPVVLLNLLIALMSDSYERIQDRADIEFQLLRARILREQDAWLTLEGKMDARRFPMWLHVLVPKGSGVGRDGGSVQWQGVLHALKKEVADKVEGVERKMGGVEGKVEGMETGFSKRLDAKVGGVDERVKSLEEKVDRTLELLQQLLACGRGDGGGGQEEPVQGMGFT</sequence>
<evidence type="ECO:0000313" key="4">
    <source>
        <dbReference type="Proteomes" id="UP000007799"/>
    </source>
</evidence>
<reference evidence="3" key="1">
    <citation type="submission" date="2009-08" db="EMBL/GenBank/DDBJ databases">
        <title>Annotation of Salpingoeca rosetta.</title>
        <authorList>
            <consortium name="The Broad Institute Genome Sequencing Platform"/>
            <person name="Russ C."/>
            <person name="Cuomo C."/>
            <person name="Burger G."/>
            <person name="Gray M.W."/>
            <person name="Holland P.W.H."/>
            <person name="King N."/>
            <person name="Lang F.B.F."/>
            <person name="Roger A.J."/>
            <person name="Ruiz-Trillo I."/>
            <person name="Young S.K."/>
            <person name="Zeng Q."/>
            <person name="Gargeya S."/>
            <person name="Alvarado L."/>
            <person name="Berlin A."/>
            <person name="Chapman S.B."/>
            <person name="Chen Z."/>
            <person name="Freedman E."/>
            <person name="Gellesch M."/>
            <person name="Goldberg J."/>
            <person name="Griggs A."/>
            <person name="Gujja S."/>
            <person name="Heilman E."/>
            <person name="Heiman D."/>
            <person name="Howarth C."/>
            <person name="Mehta T."/>
            <person name="Neiman D."/>
            <person name="Pearson M."/>
            <person name="Roberts A."/>
            <person name="Saif S."/>
            <person name="Shea T."/>
            <person name="Shenoy N."/>
            <person name="Sisk P."/>
            <person name="Stolte C."/>
            <person name="Sykes S."/>
            <person name="White J."/>
            <person name="Yandava C."/>
            <person name="Haas B."/>
            <person name="Nusbaum C."/>
            <person name="Birren B."/>
        </authorList>
    </citation>
    <scope>NUCLEOTIDE SEQUENCE [LARGE SCALE GENOMIC DNA]</scope>
    <source>
        <strain evidence="3">ATCC 50818</strain>
    </source>
</reference>
<dbReference type="GO" id="GO:0005886">
    <property type="term" value="C:plasma membrane"/>
    <property type="evidence" value="ECO:0007669"/>
    <property type="project" value="TreeGrafter"/>
</dbReference>
<dbReference type="STRING" id="946362.F2UJX2"/>
<proteinExistence type="predicted"/>
<organism evidence="4">
    <name type="scientific">Salpingoeca rosetta (strain ATCC 50818 / BSB-021)</name>
    <dbReference type="NCBI Taxonomy" id="946362"/>
    <lineage>
        <taxon>Eukaryota</taxon>
        <taxon>Choanoflagellata</taxon>
        <taxon>Craspedida</taxon>
        <taxon>Salpingoecidae</taxon>
        <taxon>Salpingoeca</taxon>
    </lineage>
</organism>
<dbReference type="GO" id="GO:0005216">
    <property type="term" value="F:monoatomic ion channel activity"/>
    <property type="evidence" value="ECO:0007669"/>
    <property type="project" value="InterPro"/>
</dbReference>
<evidence type="ECO:0000313" key="3">
    <source>
        <dbReference type="EMBL" id="EGD77421.1"/>
    </source>
</evidence>
<feature type="transmembrane region" description="Helical" evidence="2">
    <location>
        <begin position="291"/>
        <end position="313"/>
    </location>
</feature>
<dbReference type="Proteomes" id="UP000007799">
    <property type="component" value="Unassembled WGS sequence"/>
</dbReference>
<name>F2UJX2_SALR5</name>
<dbReference type="GO" id="GO:0098703">
    <property type="term" value="P:calcium ion import across plasma membrane"/>
    <property type="evidence" value="ECO:0007669"/>
    <property type="project" value="TreeGrafter"/>
</dbReference>
<keyword evidence="2" id="KW-1133">Transmembrane helix</keyword>
<feature type="transmembrane region" description="Helical" evidence="2">
    <location>
        <begin position="354"/>
        <end position="379"/>
    </location>
</feature>
<dbReference type="InParanoid" id="F2UJX2"/>